<evidence type="ECO:0000313" key="1">
    <source>
        <dbReference type="EMBL" id="KAI8568683.1"/>
    </source>
</evidence>
<proteinExistence type="predicted"/>
<dbReference type="Proteomes" id="UP001062846">
    <property type="component" value="Chromosome 2"/>
</dbReference>
<protein>
    <submittedName>
        <fullName evidence="1">Uncharacterized protein</fullName>
    </submittedName>
</protein>
<evidence type="ECO:0000313" key="2">
    <source>
        <dbReference type="Proteomes" id="UP001062846"/>
    </source>
</evidence>
<sequence length="346" mass="38991">MEASSSREAQSAGDSEVAHEIVFPSRSSSSDKGLLLNFEGRNGKAMAVPFLTLEQQPELHHGQMVDPVRQGEEAGRQQYRFFPAGLKALPTGLEILWFIWVVLDFDFLLGLIKRLQLQLCPELCFKVVFLALLSLICCLGFHTSALCQDMDTSCRESLVGDEFAVETAPSPSAAKKQRREVTPEPPSSVEEETDPRSEIKVYKYDSDVEDDSDGMHEMTEKEYEEYHRQIEESEGFEVMHFPRSFSCGLMFPVSPKDEFWGVLKNLSELALKEYNNKEGTNLEVVKVVKANALPVAGLRYYITFDVKDADAVDGNTREFQAHVWDGIGHIEVDFCRPKSTTQARCD</sequence>
<name>A0ACC0PSG8_RHOML</name>
<accession>A0ACC0PSG8</accession>
<dbReference type="EMBL" id="CM046389">
    <property type="protein sequence ID" value="KAI8568683.1"/>
    <property type="molecule type" value="Genomic_DNA"/>
</dbReference>
<reference evidence="1" key="1">
    <citation type="submission" date="2022-02" db="EMBL/GenBank/DDBJ databases">
        <title>Plant Genome Project.</title>
        <authorList>
            <person name="Zhang R.-G."/>
        </authorList>
    </citation>
    <scope>NUCLEOTIDE SEQUENCE</scope>
    <source>
        <strain evidence="1">AT1</strain>
    </source>
</reference>
<comment type="caution">
    <text evidence="1">The sequence shown here is derived from an EMBL/GenBank/DDBJ whole genome shotgun (WGS) entry which is preliminary data.</text>
</comment>
<gene>
    <name evidence="1" type="ORF">RHMOL_Rhmol02G0219400</name>
</gene>
<keyword evidence="2" id="KW-1185">Reference proteome</keyword>
<organism evidence="1 2">
    <name type="scientific">Rhododendron molle</name>
    <name type="common">Chinese azalea</name>
    <name type="synonym">Azalea mollis</name>
    <dbReference type="NCBI Taxonomy" id="49168"/>
    <lineage>
        <taxon>Eukaryota</taxon>
        <taxon>Viridiplantae</taxon>
        <taxon>Streptophyta</taxon>
        <taxon>Embryophyta</taxon>
        <taxon>Tracheophyta</taxon>
        <taxon>Spermatophyta</taxon>
        <taxon>Magnoliopsida</taxon>
        <taxon>eudicotyledons</taxon>
        <taxon>Gunneridae</taxon>
        <taxon>Pentapetalae</taxon>
        <taxon>asterids</taxon>
        <taxon>Ericales</taxon>
        <taxon>Ericaceae</taxon>
        <taxon>Ericoideae</taxon>
        <taxon>Rhodoreae</taxon>
        <taxon>Rhododendron</taxon>
    </lineage>
</organism>